<dbReference type="Proteomes" id="UP000186922">
    <property type="component" value="Unassembled WGS sequence"/>
</dbReference>
<name>A0A1D1UXQ5_RAMVA</name>
<evidence type="ECO:0000256" key="1">
    <source>
        <dbReference type="SAM" id="MobiDB-lite"/>
    </source>
</evidence>
<gene>
    <name evidence="2" type="primary">RvY_03524-1</name>
    <name evidence="2" type="synonym">RvY_03524.1</name>
    <name evidence="2" type="ORF">RvY_03524</name>
</gene>
<reference evidence="2 3" key="1">
    <citation type="journal article" date="2016" name="Nat. Commun.">
        <title>Extremotolerant tardigrade genome and improved radiotolerance of human cultured cells by tardigrade-unique protein.</title>
        <authorList>
            <person name="Hashimoto T."/>
            <person name="Horikawa D.D."/>
            <person name="Saito Y."/>
            <person name="Kuwahara H."/>
            <person name="Kozuka-Hata H."/>
            <person name="Shin-I T."/>
            <person name="Minakuchi Y."/>
            <person name="Ohishi K."/>
            <person name="Motoyama A."/>
            <person name="Aizu T."/>
            <person name="Enomoto A."/>
            <person name="Kondo K."/>
            <person name="Tanaka S."/>
            <person name="Hara Y."/>
            <person name="Koshikawa S."/>
            <person name="Sagara H."/>
            <person name="Miura T."/>
            <person name="Yokobori S."/>
            <person name="Miyagawa K."/>
            <person name="Suzuki Y."/>
            <person name="Kubo T."/>
            <person name="Oyama M."/>
            <person name="Kohara Y."/>
            <person name="Fujiyama A."/>
            <person name="Arakawa K."/>
            <person name="Katayama T."/>
            <person name="Toyoda A."/>
            <person name="Kunieda T."/>
        </authorList>
    </citation>
    <scope>NUCLEOTIDE SEQUENCE [LARGE SCALE GENOMIC DNA]</scope>
    <source>
        <strain evidence="2 3">YOKOZUNA-1</strain>
    </source>
</reference>
<protein>
    <submittedName>
        <fullName evidence="2">Uncharacterized protein</fullName>
    </submittedName>
</protein>
<dbReference type="AlphaFoldDB" id="A0A1D1UXQ5"/>
<evidence type="ECO:0000313" key="2">
    <source>
        <dbReference type="EMBL" id="GAU91223.1"/>
    </source>
</evidence>
<evidence type="ECO:0000313" key="3">
    <source>
        <dbReference type="Proteomes" id="UP000186922"/>
    </source>
</evidence>
<keyword evidence="3" id="KW-1185">Reference proteome</keyword>
<organism evidence="2 3">
    <name type="scientific">Ramazzottius varieornatus</name>
    <name type="common">Water bear</name>
    <name type="synonym">Tardigrade</name>
    <dbReference type="NCBI Taxonomy" id="947166"/>
    <lineage>
        <taxon>Eukaryota</taxon>
        <taxon>Metazoa</taxon>
        <taxon>Ecdysozoa</taxon>
        <taxon>Tardigrada</taxon>
        <taxon>Eutardigrada</taxon>
        <taxon>Parachela</taxon>
        <taxon>Hypsibioidea</taxon>
        <taxon>Ramazzottiidae</taxon>
        <taxon>Ramazzottius</taxon>
    </lineage>
</organism>
<sequence length="77" mass="8768">MTKYPARSFPSTLQHHRQEREKAVTVGHDCGVAGKKSQLGPQQQLSPKQNVHWQTCYFRHDRSSLLSMTHTGSLKAH</sequence>
<dbReference type="EMBL" id="BDGG01000002">
    <property type="protein sequence ID" value="GAU91223.1"/>
    <property type="molecule type" value="Genomic_DNA"/>
</dbReference>
<proteinExistence type="predicted"/>
<accession>A0A1D1UXQ5</accession>
<feature type="region of interest" description="Disordered" evidence="1">
    <location>
        <begin position="1"/>
        <end position="20"/>
    </location>
</feature>
<comment type="caution">
    <text evidence="2">The sequence shown here is derived from an EMBL/GenBank/DDBJ whole genome shotgun (WGS) entry which is preliminary data.</text>
</comment>